<dbReference type="InterPro" id="IPR020846">
    <property type="entry name" value="MFS_dom"/>
</dbReference>
<accession>A0A3B0S7X9</accession>
<protein>
    <recommendedName>
        <fullName evidence="2">Major facilitator superfamily (MFS) profile domain-containing protein</fullName>
    </recommendedName>
</protein>
<feature type="transmembrane region" description="Helical" evidence="1">
    <location>
        <begin position="194"/>
        <end position="211"/>
    </location>
</feature>
<feature type="transmembrane region" description="Helical" evidence="1">
    <location>
        <begin position="253"/>
        <end position="271"/>
    </location>
</feature>
<dbReference type="PANTHER" id="PTHR23524">
    <property type="entry name" value="TRANSPORTER, PUTATIVE (AFU_ORTHOLOGUE AFUA_8G04850)-RELATED"/>
    <property type="match status" value="1"/>
</dbReference>
<keyword evidence="1" id="KW-0472">Membrane</keyword>
<feature type="domain" description="Major facilitator superfamily (MFS) profile" evidence="2">
    <location>
        <begin position="27"/>
        <end position="432"/>
    </location>
</feature>
<dbReference type="GO" id="GO:0022857">
    <property type="term" value="F:transmembrane transporter activity"/>
    <property type="evidence" value="ECO:0007669"/>
    <property type="project" value="InterPro"/>
</dbReference>
<keyword evidence="1" id="KW-1133">Transmembrane helix</keyword>
<feature type="transmembrane region" description="Helical" evidence="1">
    <location>
        <begin position="121"/>
        <end position="142"/>
    </location>
</feature>
<dbReference type="InterPro" id="IPR011701">
    <property type="entry name" value="MFS"/>
</dbReference>
<dbReference type="InterPro" id="IPR036259">
    <property type="entry name" value="MFS_trans_sf"/>
</dbReference>
<dbReference type="PANTHER" id="PTHR23524:SF1">
    <property type="entry name" value="MRH DOMAIN-CONTAINING PROTEIN-RELATED"/>
    <property type="match status" value="1"/>
</dbReference>
<keyword evidence="1" id="KW-0812">Transmembrane</keyword>
<sequence length="439" mass="46626">MSDIAAEEKSVKFGPVHLVPGVTKWNARTYLFSAFWTIGFLSFISFLQNYVLKVHLNMPANEIGRAVGTLSFVGEIALLTVSPFFGSLSDKVGRRPIFALGFLWVGVGFALYPLATSYEMLLVFRAFMGVGAAALGGMMATVLSDYPQNRSRGFMAAMSGWANGMGALMMIFFLSKLPNLFSEKGVSAEMAGTYTFWVVTCLCIITAAVVFKGLKPGKPGKSVGRKKVTVLIREGFGAAKHNPRLVLAYSESFIARGDLLMIGTFLSAWLIQAGMSNGLSAPEATSNAGKMGGLVQGVTLLWAPIFGIILDRFDRASVVIFAMAMAVIGYSLIGLTPDPTAPSAIFPLIMLGIGEFSAIMAGQALVAQEAPIDNRGSVLGVFAFCGALGLLTLSMAGGHMFDSIGPGAPFLLVAGVNGMILILAIYVRKKTGYKSPKLK</sequence>
<dbReference type="AlphaFoldDB" id="A0A3B0S7X9"/>
<dbReference type="EMBL" id="UOEJ01000159">
    <property type="protein sequence ID" value="VAW02251.1"/>
    <property type="molecule type" value="Genomic_DNA"/>
</dbReference>
<evidence type="ECO:0000256" key="1">
    <source>
        <dbReference type="SAM" id="Phobius"/>
    </source>
</evidence>
<name>A0A3B0S7X9_9ZZZZ</name>
<feature type="transmembrane region" description="Helical" evidence="1">
    <location>
        <begin position="378"/>
        <end position="401"/>
    </location>
</feature>
<reference evidence="3" key="1">
    <citation type="submission" date="2018-06" db="EMBL/GenBank/DDBJ databases">
        <authorList>
            <person name="Zhirakovskaya E."/>
        </authorList>
    </citation>
    <scope>NUCLEOTIDE SEQUENCE</scope>
</reference>
<organism evidence="3">
    <name type="scientific">hydrothermal vent metagenome</name>
    <dbReference type="NCBI Taxonomy" id="652676"/>
    <lineage>
        <taxon>unclassified sequences</taxon>
        <taxon>metagenomes</taxon>
        <taxon>ecological metagenomes</taxon>
    </lineage>
</organism>
<feature type="transmembrane region" description="Helical" evidence="1">
    <location>
        <begin position="316"/>
        <end position="333"/>
    </location>
</feature>
<dbReference type="PROSITE" id="PS50850">
    <property type="entry name" value="MFS"/>
    <property type="match status" value="1"/>
</dbReference>
<feature type="transmembrane region" description="Helical" evidence="1">
    <location>
        <begin position="345"/>
        <end position="366"/>
    </location>
</feature>
<feature type="transmembrane region" description="Helical" evidence="1">
    <location>
        <begin position="63"/>
        <end position="85"/>
    </location>
</feature>
<evidence type="ECO:0000313" key="3">
    <source>
        <dbReference type="EMBL" id="VAW02251.1"/>
    </source>
</evidence>
<proteinExistence type="predicted"/>
<feature type="transmembrane region" description="Helical" evidence="1">
    <location>
        <begin position="291"/>
        <end position="309"/>
    </location>
</feature>
<feature type="transmembrane region" description="Helical" evidence="1">
    <location>
        <begin position="30"/>
        <end position="51"/>
    </location>
</feature>
<feature type="transmembrane region" description="Helical" evidence="1">
    <location>
        <begin position="97"/>
        <end position="115"/>
    </location>
</feature>
<dbReference type="Pfam" id="PF07690">
    <property type="entry name" value="MFS_1"/>
    <property type="match status" value="1"/>
</dbReference>
<dbReference type="Gene3D" id="1.20.1250.20">
    <property type="entry name" value="MFS general substrate transporter like domains"/>
    <property type="match status" value="1"/>
</dbReference>
<gene>
    <name evidence="3" type="ORF">MNBD_ALPHA01-1991</name>
</gene>
<feature type="transmembrane region" description="Helical" evidence="1">
    <location>
        <begin position="407"/>
        <end position="427"/>
    </location>
</feature>
<dbReference type="SUPFAM" id="SSF103473">
    <property type="entry name" value="MFS general substrate transporter"/>
    <property type="match status" value="1"/>
</dbReference>
<evidence type="ECO:0000259" key="2">
    <source>
        <dbReference type="PROSITE" id="PS50850"/>
    </source>
</evidence>
<feature type="transmembrane region" description="Helical" evidence="1">
    <location>
        <begin position="154"/>
        <end position="174"/>
    </location>
</feature>